<evidence type="ECO:0000256" key="1">
    <source>
        <dbReference type="SAM" id="SignalP"/>
    </source>
</evidence>
<comment type="caution">
    <text evidence="2">The sequence shown here is derived from an EMBL/GenBank/DDBJ whole genome shotgun (WGS) entry which is preliminary data.</text>
</comment>
<feature type="chain" id="PRO_5045173226" description="DUF11 domain-containing protein" evidence="1">
    <location>
        <begin position="20"/>
        <end position="155"/>
    </location>
</feature>
<dbReference type="EMBL" id="JAUOTP010000007">
    <property type="protein sequence ID" value="MDO6415804.1"/>
    <property type="molecule type" value="Genomic_DNA"/>
</dbReference>
<gene>
    <name evidence="2" type="ORF">Q4F19_15540</name>
</gene>
<feature type="signal peptide" evidence="1">
    <location>
        <begin position="1"/>
        <end position="19"/>
    </location>
</feature>
<reference evidence="2" key="1">
    <citation type="submission" date="2023-07" db="EMBL/GenBank/DDBJ databases">
        <authorList>
            <person name="Kim M."/>
        </authorList>
    </citation>
    <scope>NUCLEOTIDE SEQUENCE</scope>
    <source>
        <strain evidence="2">BIUV-7</strain>
    </source>
</reference>
<dbReference type="Proteomes" id="UP001169764">
    <property type="component" value="Unassembled WGS sequence"/>
</dbReference>
<organism evidence="2 3">
    <name type="scientific">Sphingomonas natans</name>
    <dbReference type="NCBI Taxonomy" id="3063330"/>
    <lineage>
        <taxon>Bacteria</taxon>
        <taxon>Pseudomonadati</taxon>
        <taxon>Pseudomonadota</taxon>
        <taxon>Alphaproteobacteria</taxon>
        <taxon>Sphingomonadales</taxon>
        <taxon>Sphingomonadaceae</taxon>
        <taxon>Sphingomonas</taxon>
    </lineage>
</organism>
<proteinExistence type="predicted"/>
<protein>
    <recommendedName>
        <fullName evidence="4">DUF11 domain-containing protein</fullName>
    </recommendedName>
</protein>
<keyword evidence="3" id="KW-1185">Reference proteome</keyword>
<name>A0ABT8YBU9_9SPHN</name>
<evidence type="ECO:0008006" key="4">
    <source>
        <dbReference type="Google" id="ProtNLM"/>
    </source>
</evidence>
<evidence type="ECO:0000313" key="3">
    <source>
        <dbReference type="Proteomes" id="UP001169764"/>
    </source>
</evidence>
<keyword evidence="1" id="KW-0732">Signal</keyword>
<dbReference type="RefSeq" id="WP_303544286.1">
    <property type="nucleotide sequence ID" value="NZ_JAUOTP010000007.1"/>
</dbReference>
<evidence type="ECO:0000313" key="2">
    <source>
        <dbReference type="EMBL" id="MDO6415804.1"/>
    </source>
</evidence>
<accession>A0ABT8YBU9</accession>
<sequence length="155" mass="16186">MLRSLTIAAVALGAFPAVAAGPLEVTSRVMVEAKQRADDGSTRVALLPARRVVPGDRVVFVLAYRNVGRQPLSDIVLDNPVPAGLAYRAPAQGSAVPDVSIDGKTYGALAALRVPVAGGSTRAATAEDVTNVRWRIDRPIAAGTQGQFAFQAILR</sequence>